<evidence type="ECO:0000259" key="2">
    <source>
        <dbReference type="SMART" id="SM00091"/>
    </source>
</evidence>
<dbReference type="SUPFAM" id="SSF81606">
    <property type="entry name" value="PP2C-like"/>
    <property type="match status" value="1"/>
</dbReference>
<dbReference type="InterPro" id="IPR029016">
    <property type="entry name" value="GAF-like_dom_sf"/>
</dbReference>
<dbReference type="PANTHER" id="PTHR43156">
    <property type="entry name" value="STAGE II SPORULATION PROTEIN E-RELATED"/>
    <property type="match status" value="1"/>
</dbReference>
<dbReference type="SMART" id="SM00331">
    <property type="entry name" value="PP2C_SIG"/>
    <property type="match status" value="1"/>
</dbReference>
<dbReference type="CDD" id="cd00130">
    <property type="entry name" value="PAS"/>
    <property type="match status" value="1"/>
</dbReference>
<dbReference type="EMBL" id="QLYX01000003">
    <property type="protein sequence ID" value="RAY15552.1"/>
    <property type="molecule type" value="Genomic_DNA"/>
</dbReference>
<dbReference type="InterPro" id="IPR000014">
    <property type="entry name" value="PAS"/>
</dbReference>
<comment type="caution">
    <text evidence="4">The sequence shown here is derived from an EMBL/GenBank/DDBJ whole genome shotgun (WGS) entry which is preliminary data.</text>
</comment>
<name>A0A365H958_9ACTN</name>
<proteinExistence type="predicted"/>
<evidence type="ECO:0000313" key="4">
    <source>
        <dbReference type="EMBL" id="RAY15552.1"/>
    </source>
</evidence>
<dbReference type="SUPFAM" id="SSF55781">
    <property type="entry name" value="GAF domain-like"/>
    <property type="match status" value="1"/>
</dbReference>
<organism evidence="4 5">
    <name type="scientific">Actinomadura craniellae</name>
    <dbReference type="NCBI Taxonomy" id="2231787"/>
    <lineage>
        <taxon>Bacteria</taxon>
        <taxon>Bacillati</taxon>
        <taxon>Actinomycetota</taxon>
        <taxon>Actinomycetes</taxon>
        <taxon>Streptosporangiales</taxon>
        <taxon>Thermomonosporaceae</taxon>
        <taxon>Actinomadura</taxon>
    </lineage>
</organism>
<feature type="domain" description="PPM-type phosphatase" evidence="3">
    <location>
        <begin position="402"/>
        <end position="618"/>
    </location>
</feature>
<dbReference type="SMART" id="SM00091">
    <property type="entry name" value="PAS"/>
    <property type="match status" value="1"/>
</dbReference>
<keyword evidence="1" id="KW-0378">Hydrolase</keyword>
<dbReference type="InterPro" id="IPR052016">
    <property type="entry name" value="Bact_Sigma-Reg"/>
</dbReference>
<dbReference type="Pfam" id="PF13188">
    <property type="entry name" value="PAS_8"/>
    <property type="match status" value="1"/>
</dbReference>
<dbReference type="PANTHER" id="PTHR43156:SF2">
    <property type="entry name" value="STAGE II SPORULATION PROTEIN E"/>
    <property type="match status" value="1"/>
</dbReference>
<dbReference type="SUPFAM" id="SSF55785">
    <property type="entry name" value="PYP-like sensor domain (PAS domain)"/>
    <property type="match status" value="1"/>
</dbReference>
<gene>
    <name evidence="4" type="ORF">DPM19_07080</name>
</gene>
<dbReference type="InterPro" id="IPR036457">
    <property type="entry name" value="PPM-type-like_dom_sf"/>
</dbReference>
<protein>
    <submittedName>
        <fullName evidence="4">PAS sensor protein</fullName>
    </submittedName>
</protein>
<sequence>MPEQLEPDVLMREISELEGRIEELRQASAMPRSDLRATLDAALVELGMALATLRTFGTDRAGSEDRSAAAENERRVLRTVFQDAPVPLFLLDRDCNVRRVNRQAAQLLDTSPGYVSGKPFTVFCDLPTRAPLRSQLAAVVRNGRRRHADVRFLGRKQPVEAVVTLARVWIKGEPEPLVVAAAAPKGGTLPETRQPRRAEGDDEAVATVVHRMDVLARAGELLLDEPVFNESVALRRCARLLAGELSDWAIIDLLQDGELTRQVVIGPSGDQSAPVARALEDLAPVPGTLPYTVFTERRAILHPHVEDLAMLGTLPDGGPACGLMGATSVLSVPIEESEGCLGAITLTGSGEHGPFDLMDLGVVQRLGRYLGLVVRASRLYRRRAEVADTLQASLLPQRLPAVPGLDVAARYISAARGVEVGGDFYDVFQTAGGWGFVLGDVCGKGEEAAAVTATARHGVRLLARWKSAPTEVLGMVNQALLDEDRFVTAVMAGMEIGENGLALTLGTAGHPPAIVIRQNGVIRTATGGGVPLGLFEDFEPAVESISLDEGDTLFLHSDGVLDACDLMRERFGHERLIELLAAHADRPVGEMLIAVERALMDFCDGDLRDDVSILALRVLPRSLN</sequence>
<accession>A0A365H958</accession>
<dbReference type="Gene3D" id="3.30.450.40">
    <property type="match status" value="1"/>
</dbReference>
<dbReference type="GO" id="GO:0016791">
    <property type="term" value="F:phosphatase activity"/>
    <property type="evidence" value="ECO:0007669"/>
    <property type="project" value="TreeGrafter"/>
</dbReference>
<dbReference type="Proteomes" id="UP000251891">
    <property type="component" value="Unassembled WGS sequence"/>
</dbReference>
<dbReference type="OrthoDB" id="3493177at2"/>
<dbReference type="Pfam" id="PF07228">
    <property type="entry name" value="SpoIIE"/>
    <property type="match status" value="1"/>
</dbReference>
<dbReference type="InterPro" id="IPR001932">
    <property type="entry name" value="PPM-type_phosphatase-like_dom"/>
</dbReference>
<dbReference type="AlphaFoldDB" id="A0A365H958"/>
<dbReference type="RefSeq" id="WP_111864015.1">
    <property type="nucleotide sequence ID" value="NZ_QLYX01000003.1"/>
</dbReference>
<evidence type="ECO:0000256" key="1">
    <source>
        <dbReference type="ARBA" id="ARBA00022801"/>
    </source>
</evidence>
<dbReference type="Gene3D" id="3.30.450.20">
    <property type="entry name" value="PAS domain"/>
    <property type="match status" value="1"/>
</dbReference>
<reference evidence="4 5" key="1">
    <citation type="submission" date="2018-06" db="EMBL/GenBank/DDBJ databases">
        <title>Actinomadura craniellae sp. nov. isolated from marine sponge Craniella sp.</title>
        <authorList>
            <person name="Li L."/>
            <person name="Xu Q.H."/>
            <person name="Lin H.W."/>
            <person name="Lu Y.H."/>
        </authorList>
    </citation>
    <scope>NUCLEOTIDE SEQUENCE [LARGE SCALE GENOMIC DNA]</scope>
    <source>
        <strain evidence="4 5">LHW63021</strain>
    </source>
</reference>
<dbReference type="InterPro" id="IPR035965">
    <property type="entry name" value="PAS-like_dom_sf"/>
</dbReference>
<feature type="domain" description="PAS" evidence="2">
    <location>
        <begin position="75"/>
        <end position="141"/>
    </location>
</feature>
<keyword evidence="5" id="KW-1185">Reference proteome</keyword>
<dbReference type="Gene3D" id="3.60.40.10">
    <property type="entry name" value="PPM-type phosphatase domain"/>
    <property type="match status" value="1"/>
</dbReference>
<evidence type="ECO:0000259" key="3">
    <source>
        <dbReference type="SMART" id="SM00331"/>
    </source>
</evidence>
<evidence type="ECO:0000313" key="5">
    <source>
        <dbReference type="Proteomes" id="UP000251891"/>
    </source>
</evidence>